<comment type="caution">
    <text evidence="1">The sequence shown here is derived from an EMBL/GenBank/DDBJ whole genome shotgun (WGS) entry which is preliminary data.</text>
</comment>
<reference evidence="1 2" key="1">
    <citation type="journal article" date="2019" name="Commun. Biol.">
        <title>The bagworm genome reveals a unique fibroin gene that provides high tensile strength.</title>
        <authorList>
            <person name="Kono N."/>
            <person name="Nakamura H."/>
            <person name="Ohtoshi R."/>
            <person name="Tomita M."/>
            <person name="Numata K."/>
            <person name="Arakawa K."/>
        </authorList>
    </citation>
    <scope>NUCLEOTIDE SEQUENCE [LARGE SCALE GENOMIC DNA]</scope>
</reference>
<dbReference type="EMBL" id="BGZK01000765">
    <property type="protein sequence ID" value="GBP59594.1"/>
    <property type="molecule type" value="Genomic_DNA"/>
</dbReference>
<evidence type="ECO:0000313" key="2">
    <source>
        <dbReference type="Proteomes" id="UP000299102"/>
    </source>
</evidence>
<protein>
    <submittedName>
        <fullName evidence="1">Uncharacterized protein</fullName>
    </submittedName>
</protein>
<sequence length="152" mass="16821">MPPARAGLPARTAALCTRAKLLFTYKSNDAGTDTCTNGVIKFNAWHAALRRRLDSVHDACRLIVFHRLHIGEWMPTFSPLKWFATKTGIGIECGVGPVAENFVFAITRYAKAKPSTADLANIASCGRCRIMFSGKQLCPDLRRARYEPVHVT</sequence>
<name>A0A4C1XB19_EUMVA</name>
<dbReference type="AlphaFoldDB" id="A0A4C1XB19"/>
<organism evidence="1 2">
    <name type="scientific">Eumeta variegata</name>
    <name type="common">Bagworm moth</name>
    <name type="synonym">Eumeta japonica</name>
    <dbReference type="NCBI Taxonomy" id="151549"/>
    <lineage>
        <taxon>Eukaryota</taxon>
        <taxon>Metazoa</taxon>
        <taxon>Ecdysozoa</taxon>
        <taxon>Arthropoda</taxon>
        <taxon>Hexapoda</taxon>
        <taxon>Insecta</taxon>
        <taxon>Pterygota</taxon>
        <taxon>Neoptera</taxon>
        <taxon>Endopterygota</taxon>
        <taxon>Lepidoptera</taxon>
        <taxon>Glossata</taxon>
        <taxon>Ditrysia</taxon>
        <taxon>Tineoidea</taxon>
        <taxon>Psychidae</taxon>
        <taxon>Oiketicinae</taxon>
        <taxon>Eumeta</taxon>
    </lineage>
</organism>
<proteinExistence type="predicted"/>
<gene>
    <name evidence="1" type="ORF">EVAR_44810_1</name>
</gene>
<keyword evidence="2" id="KW-1185">Reference proteome</keyword>
<evidence type="ECO:0000313" key="1">
    <source>
        <dbReference type="EMBL" id="GBP59594.1"/>
    </source>
</evidence>
<dbReference type="Proteomes" id="UP000299102">
    <property type="component" value="Unassembled WGS sequence"/>
</dbReference>
<accession>A0A4C1XB19</accession>